<name>A0A6J6A386_9ZZZZ</name>
<proteinExistence type="predicted"/>
<sequence>MSEIVMTTEAEVEDFTDELSDEALDRGDVPLFVENRLAGVLSF</sequence>
<evidence type="ECO:0000313" key="1">
    <source>
        <dbReference type="EMBL" id="CAB4347517.1"/>
    </source>
</evidence>
<dbReference type="AlphaFoldDB" id="A0A6J6A386"/>
<dbReference type="EMBL" id="CAESAO010000227">
    <property type="protein sequence ID" value="CAB4347517.1"/>
    <property type="molecule type" value="Genomic_DNA"/>
</dbReference>
<accession>A0A6J6A386</accession>
<protein>
    <submittedName>
        <fullName evidence="1">Unannotated protein</fullName>
    </submittedName>
</protein>
<organism evidence="1">
    <name type="scientific">freshwater metagenome</name>
    <dbReference type="NCBI Taxonomy" id="449393"/>
    <lineage>
        <taxon>unclassified sequences</taxon>
        <taxon>metagenomes</taxon>
        <taxon>ecological metagenomes</taxon>
    </lineage>
</organism>
<reference evidence="1" key="1">
    <citation type="submission" date="2020-05" db="EMBL/GenBank/DDBJ databases">
        <authorList>
            <person name="Chiriac C."/>
            <person name="Salcher M."/>
            <person name="Ghai R."/>
            <person name="Kavagutti S V."/>
        </authorList>
    </citation>
    <scope>NUCLEOTIDE SEQUENCE</scope>
</reference>
<gene>
    <name evidence="1" type="ORF">UFOPK3522_01717</name>
</gene>